<comment type="similarity">
    <text evidence="1">Belongs to the FAM50 family.</text>
</comment>
<dbReference type="InterPro" id="IPR048337">
    <property type="entry name" value="FAM50A/XAP5_C"/>
</dbReference>
<evidence type="ECO:0000313" key="5">
    <source>
        <dbReference type="Proteomes" id="UP000310200"/>
    </source>
</evidence>
<sequence>MSSWSYWTLAILRSPTARFCRNTFYDFIVTKALGKSEPLFTFDVHDDIRVMHDASVETEKSHAGKVLYLSLKKYFV</sequence>
<evidence type="ECO:0000313" key="4">
    <source>
        <dbReference type="EMBL" id="TGZ49463.1"/>
    </source>
</evidence>
<dbReference type="PANTHER" id="PTHR12722">
    <property type="entry name" value="XAP-5 PROTEIN-RELATED"/>
    <property type="match status" value="1"/>
</dbReference>
<dbReference type="Pfam" id="PF04921">
    <property type="entry name" value="XAP5"/>
    <property type="match status" value="1"/>
</dbReference>
<evidence type="ECO:0000256" key="2">
    <source>
        <dbReference type="ARBA" id="ARBA00016617"/>
    </source>
</evidence>
<accession>A0A4S2KIT9</accession>
<dbReference type="EMBL" id="QBLH01002129">
    <property type="protein sequence ID" value="TGZ49463.1"/>
    <property type="molecule type" value="Genomic_DNA"/>
</dbReference>
<dbReference type="GO" id="GO:0006325">
    <property type="term" value="P:chromatin organization"/>
    <property type="evidence" value="ECO:0007669"/>
    <property type="project" value="TreeGrafter"/>
</dbReference>
<keyword evidence="5" id="KW-1185">Reference proteome</keyword>
<dbReference type="GO" id="GO:0005634">
    <property type="term" value="C:nucleus"/>
    <property type="evidence" value="ECO:0007669"/>
    <property type="project" value="InterPro"/>
</dbReference>
<dbReference type="Proteomes" id="UP000310200">
    <property type="component" value="Unassembled WGS sequence"/>
</dbReference>
<evidence type="ECO:0000256" key="1">
    <source>
        <dbReference type="ARBA" id="ARBA00009980"/>
    </source>
</evidence>
<comment type="caution">
    <text evidence="4">The sequence shown here is derived from an EMBL/GenBank/DDBJ whole genome shotgun (WGS) entry which is preliminary data.</text>
</comment>
<dbReference type="AlphaFoldDB" id="A0A4S2KIT9"/>
<reference evidence="4 5" key="1">
    <citation type="journal article" date="2019" name="Philos. Trans. R. Soc. Lond., B, Biol. Sci.">
        <title>Ant behaviour and brain gene expression of defending hosts depend on the ecological success of the intruding social parasite.</title>
        <authorList>
            <person name="Kaur R."/>
            <person name="Stoldt M."/>
            <person name="Jongepier E."/>
            <person name="Feldmeyer B."/>
            <person name="Menzel F."/>
            <person name="Bornberg-Bauer E."/>
            <person name="Foitzik S."/>
        </authorList>
    </citation>
    <scope>NUCLEOTIDE SEQUENCE [LARGE SCALE GENOMIC DNA]</scope>
    <source>
        <tissue evidence="4">Whole body</tissue>
    </source>
</reference>
<feature type="domain" description="FAM50A/XAP5 C-terminal" evidence="3">
    <location>
        <begin position="22"/>
        <end position="67"/>
    </location>
</feature>
<evidence type="ECO:0000259" key="3">
    <source>
        <dbReference type="Pfam" id="PF04921"/>
    </source>
</evidence>
<name>A0A4S2KIT9_9HYME</name>
<dbReference type="InterPro" id="IPR007005">
    <property type="entry name" value="XAP5"/>
</dbReference>
<proteinExistence type="inferred from homology"/>
<dbReference type="PANTHER" id="PTHR12722:SF0">
    <property type="entry name" value="PROTEIN FAM50A"/>
    <property type="match status" value="1"/>
</dbReference>
<protein>
    <recommendedName>
        <fullName evidence="2">Protein FAM50 homolog</fullName>
    </recommendedName>
</protein>
<organism evidence="4 5">
    <name type="scientific">Temnothorax longispinosus</name>
    <dbReference type="NCBI Taxonomy" id="300112"/>
    <lineage>
        <taxon>Eukaryota</taxon>
        <taxon>Metazoa</taxon>
        <taxon>Ecdysozoa</taxon>
        <taxon>Arthropoda</taxon>
        <taxon>Hexapoda</taxon>
        <taxon>Insecta</taxon>
        <taxon>Pterygota</taxon>
        <taxon>Neoptera</taxon>
        <taxon>Endopterygota</taxon>
        <taxon>Hymenoptera</taxon>
        <taxon>Apocrita</taxon>
        <taxon>Aculeata</taxon>
        <taxon>Formicoidea</taxon>
        <taxon>Formicidae</taxon>
        <taxon>Myrmicinae</taxon>
        <taxon>Temnothorax</taxon>
    </lineage>
</organism>
<gene>
    <name evidence="4" type="ORF">DBV15_12358</name>
</gene>
<dbReference type="STRING" id="300112.A0A4S2KIT9"/>